<dbReference type="RefSeq" id="WP_344537887.1">
    <property type="nucleotide sequence ID" value="NZ_BAAATD010000001.1"/>
</dbReference>
<evidence type="ECO:0000256" key="1">
    <source>
        <dbReference type="SAM" id="SignalP"/>
    </source>
</evidence>
<evidence type="ECO:0008006" key="4">
    <source>
        <dbReference type="Google" id="ProtNLM"/>
    </source>
</evidence>
<protein>
    <recommendedName>
        <fullName evidence="4">Secreted protein</fullName>
    </recommendedName>
</protein>
<dbReference type="Proteomes" id="UP001501509">
    <property type="component" value="Unassembled WGS sequence"/>
</dbReference>
<accession>A0ABN3PDV4</accession>
<keyword evidence="3" id="KW-1185">Reference proteome</keyword>
<organism evidence="2 3">
    <name type="scientific">Actinomadura fulvescens</name>
    <dbReference type="NCBI Taxonomy" id="46160"/>
    <lineage>
        <taxon>Bacteria</taxon>
        <taxon>Bacillati</taxon>
        <taxon>Actinomycetota</taxon>
        <taxon>Actinomycetes</taxon>
        <taxon>Streptosporangiales</taxon>
        <taxon>Thermomonosporaceae</taxon>
        <taxon>Actinomadura</taxon>
    </lineage>
</organism>
<name>A0ABN3PDV4_9ACTN</name>
<comment type="caution">
    <text evidence="2">The sequence shown here is derived from an EMBL/GenBank/DDBJ whole genome shotgun (WGS) entry which is preliminary data.</text>
</comment>
<proteinExistence type="predicted"/>
<evidence type="ECO:0000313" key="2">
    <source>
        <dbReference type="EMBL" id="GAA2578632.1"/>
    </source>
</evidence>
<gene>
    <name evidence="2" type="ORF">GCM10010411_08930</name>
</gene>
<feature type="signal peptide" evidence="1">
    <location>
        <begin position="1"/>
        <end position="25"/>
    </location>
</feature>
<sequence>MKLYQLVPVGMAAVAVVGLAQPVSAAARPAEQAVAVSQVVAAAAAEAEAARRCNIVAGAPFRVGKRIKANVKSTGCNATWVHTASLWRKRAWGWQRLGGQQRWIAGKFRTINIPCDRKSIYPYKTHILSKQGGSILHTWSSKRGTTIRCP</sequence>
<feature type="chain" id="PRO_5045980481" description="Secreted protein" evidence="1">
    <location>
        <begin position="26"/>
        <end position="150"/>
    </location>
</feature>
<reference evidence="2 3" key="1">
    <citation type="journal article" date="2019" name="Int. J. Syst. Evol. Microbiol.">
        <title>The Global Catalogue of Microorganisms (GCM) 10K type strain sequencing project: providing services to taxonomists for standard genome sequencing and annotation.</title>
        <authorList>
            <consortium name="The Broad Institute Genomics Platform"/>
            <consortium name="The Broad Institute Genome Sequencing Center for Infectious Disease"/>
            <person name="Wu L."/>
            <person name="Ma J."/>
        </authorList>
    </citation>
    <scope>NUCLEOTIDE SEQUENCE [LARGE SCALE GENOMIC DNA]</scope>
    <source>
        <strain evidence="2 3">JCM 6833</strain>
    </source>
</reference>
<keyword evidence="1" id="KW-0732">Signal</keyword>
<evidence type="ECO:0000313" key="3">
    <source>
        <dbReference type="Proteomes" id="UP001501509"/>
    </source>
</evidence>
<dbReference type="EMBL" id="BAAATD010000001">
    <property type="protein sequence ID" value="GAA2578632.1"/>
    <property type="molecule type" value="Genomic_DNA"/>
</dbReference>